<organism evidence="2 3">
    <name type="scientific">Mycolicibacterium conceptionense</name>
    <dbReference type="NCBI Taxonomy" id="451644"/>
    <lineage>
        <taxon>Bacteria</taxon>
        <taxon>Bacillati</taxon>
        <taxon>Actinomycetota</taxon>
        <taxon>Actinomycetes</taxon>
        <taxon>Mycobacteriales</taxon>
        <taxon>Mycobacteriaceae</taxon>
        <taxon>Mycolicibacterium</taxon>
    </lineage>
</organism>
<feature type="transmembrane region" description="Helical" evidence="1">
    <location>
        <begin position="47"/>
        <end position="73"/>
    </location>
</feature>
<evidence type="ECO:0000313" key="2">
    <source>
        <dbReference type="EMBL" id="OBF14417.1"/>
    </source>
</evidence>
<evidence type="ECO:0000256" key="1">
    <source>
        <dbReference type="SAM" id="Phobius"/>
    </source>
</evidence>
<gene>
    <name evidence="2" type="ORF">A5726_24980</name>
</gene>
<dbReference type="RefSeq" id="WP_064899007.1">
    <property type="nucleotide sequence ID" value="NZ_LZHX01000087.1"/>
</dbReference>
<dbReference type="EMBL" id="LZHX01000087">
    <property type="protein sequence ID" value="OBF14417.1"/>
    <property type="molecule type" value="Genomic_DNA"/>
</dbReference>
<dbReference type="AlphaFoldDB" id="A0A1A2V8S0"/>
<sequence>MSALLITLVAATVYVSVGLLISRWAWRSGGARRIADNIQDQPFTPGFVTAVIFAVWPIVMVLHFGGVAIRWVYRECPR</sequence>
<name>A0A1A2V8S0_9MYCO</name>
<dbReference type="Proteomes" id="UP000093779">
    <property type="component" value="Unassembled WGS sequence"/>
</dbReference>
<accession>A0A1A2V8S0</accession>
<feature type="transmembrane region" description="Helical" evidence="1">
    <location>
        <begin position="6"/>
        <end position="26"/>
    </location>
</feature>
<reference evidence="2 3" key="1">
    <citation type="submission" date="2016-06" db="EMBL/GenBank/DDBJ databases">
        <authorList>
            <person name="Kjaerup R.B."/>
            <person name="Dalgaard T.S."/>
            <person name="Juul-Madsen H.R."/>
        </authorList>
    </citation>
    <scope>NUCLEOTIDE SEQUENCE [LARGE SCALE GENOMIC DNA]</scope>
    <source>
        <strain evidence="2 3">ACS1953</strain>
    </source>
</reference>
<keyword evidence="1" id="KW-0472">Membrane</keyword>
<proteinExistence type="predicted"/>
<protein>
    <submittedName>
        <fullName evidence="2">Uncharacterized protein</fullName>
    </submittedName>
</protein>
<comment type="caution">
    <text evidence="2">The sequence shown here is derived from an EMBL/GenBank/DDBJ whole genome shotgun (WGS) entry which is preliminary data.</text>
</comment>
<keyword evidence="1" id="KW-0812">Transmembrane</keyword>
<keyword evidence="1" id="KW-1133">Transmembrane helix</keyword>
<evidence type="ECO:0000313" key="3">
    <source>
        <dbReference type="Proteomes" id="UP000093779"/>
    </source>
</evidence>